<evidence type="ECO:0000259" key="4">
    <source>
        <dbReference type="Pfam" id="PF01575"/>
    </source>
</evidence>
<dbReference type="Pfam" id="PF01575">
    <property type="entry name" value="MaoC_dehydratas"/>
    <property type="match status" value="1"/>
</dbReference>
<dbReference type="CDD" id="cd03449">
    <property type="entry name" value="R_hydratase"/>
    <property type="match status" value="1"/>
</dbReference>
<comment type="similarity">
    <text evidence="2">Belongs to the short-chain dehydrogenases/reductases (SDR) family.</text>
</comment>
<sequence length="396" mass="42477">MFKDFSEIQVGDSESISKKITESDVRRFVEMTGDDNPLHVDAAYAESTAFKDIVVHGMLGASYISTVIGTRLPGTGALWVSQNFDFLLPVRLGDELSISCTVLKKFERERLLELETKIVNQHQQTVLTGTGKVKVLSPSLPKEITEEKSDLRVAVVTGGSGGIGKAISLRLAKDGFAVVIAYRGRVDRANSVVKEIHSNKGKAIAVCADISTKEGVELLHKAAAKEFGGVSVLVNNASSAINPKPFELMDWEDIQNQLNTQLKGSFLLCQSCIPKMIDRGWGRIVNITSQVVEGEPTPSWTSYAIAKASLAKFSSYLAADLGSNGITVNCVSPGMSETGLIGSISEKVQLMIARQTPTRRLTKPEDVAAAVAYLVSSEASQVTGQTILVNGGIVTS</sequence>
<dbReference type="Gene3D" id="3.10.129.10">
    <property type="entry name" value="Hotdog Thioesterase"/>
    <property type="match status" value="1"/>
</dbReference>
<dbReference type="InterPro" id="IPR002539">
    <property type="entry name" value="MaoC-like_dom"/>
</dbReference>
<evidence type="ECO:0000313" key="6">
    <source>
        <dbReference type="Proteomes" id="UP000196880"/>
    </source>
</evidence>
<keyword evidence="3" id="KW-0560">Oxidoreductase</keyword>
<dbReference type="InterPro" id="IPR029069">
    <property type="entry name" value="HotDog_dom_sf"/>
</dbReference>
<evidence type="ECO:0000256" key="1">
    <source>
        <dbReference type="ARBA" id="ARBA00005005"/>
    </source>
</evidence>
<dbReference type="EMBL" id="NAIA01000002">
    <property type="protein sequence ID" value="OWF66216.1"/>
    <property type="molecule type" value="Genomic_DNA"/>
</dbReference>
<gene>
    <name evidence="5" type="ORF">B6A14_03190</name>
</gene>
<dbReference type="GO" id="GO:0016491">
    <property type="term" value="F:oxidoreductase activity"/>
    <property type="evidence" value="ECO:0007669"/>
    <property type="project" value="UniProtKB-KW"/>
</dbReference>
<name>A0A210RYY3_9BURK</name>
<dbReference type="SUPFAM" id="SSF51735">
    <property type="entry name" value="NAD(P)-binding Rossmann-fold domains"/>
    <property type="match status" value="1"/>
</dbReference>
<dbReference type="GO" id="GO:0006635">
    <property type="term" value="P:fatty acid beta-oxidation"/>
    <property type="evidence" value="ECO:0007669"/>
    <property type="project" value="UniProtKB-UniPathway"/>
</dbReference>
<keyword evidence="6" id="KW-1185">Reference proteome</keyword>
<dbReference type="PRINTS" id="PR00080">
    <property type="entry name" value="SDRFAMILY"/>
</dbReference>
<dbReference type="InterPro" id="IPR036291">
    <property type="entry name" value="NAD(P)-bd_dom_sf"/>
</dbReference>
<dbReference type="PANTHER" id="PTHR42879">
    <property type="entry name" value="3-OXOACYL-(ACYL-CARRIER-PROTEIN) REDUCTASE"/>
    <property type="match status" value="1"/>
</dbReference>
<dbReference type="Gene3D" id="3.40.50.720">
    <property type="entry name" value="NAD(P)-binding Rossmann-like Domain"/>
    <property type="match status" value="1"/>
</dbReference>
<dbReference type="AlphaFoldDB" id="A0A210RYY3"/>
<comment type="pathway">
    <text evidence="1">Lipid metabolism; fatty acid beta-oxidation.</text>
</comment>
<evidence type="ECO:0000313" key="5">
    <source>
        <dbReference type="EMBL" id="OWF66216.1"/>
    </source>
</evidence>
<proteinExistence type="inferred from homology"/>
<dbReference type="GO" id="GO:0004300">
    <property type="term" value="F:enoyl-CoA hydratase activity"/>
    <property type="evidence" value="ECO:0007669"/>
    <property type="project" value="UniProtKB-ARBA"/>
</dbReference>
<dbReference type="Proteomes" id="UP000196880">
    <property type="component" value="Unassembled WGS sequence"/>
</dbReference>
<protein>
    <submittedName>
        <fullName evidence="5">Short-chain dehydrogenase</fullName>
    </submittedName>
</protein>
<dbReference type="SUPFAM" id="SSF54637">
    <property type="entry name" value="Thioesterase/thiol ester dehydrase-isomerase"/>
    <property type="match status" value="1"/>
</dbReference>
<dbReference type="FunFam" id="3.40.50.720:FF:000173">
    <property type="entry name" value="3-oxoacyl-[acyl-carrier protein] reductase"/>
    <property type="match status" value="1"/>
</dbReference>
<evidence type="ECO:0000256" key="2">
    <source>
        <dbReference type="ARBA" id="ARBA00006484"/>
    </source>
</evidence>
<dbReference type="UniPathway" id="UPA00659"/>
<comment type="caution">
    <text evidence="5">The sequence shown here is derived from an EMBL/GenBank/DDBJ whole genome shotgun (WGS) entry which is preliminary data.</text>
</comment>
<dbReference type="InterPro" id="IPR002347">
    <property type="entry name" value="SDR_fam"/>
</dbReference>
<evidence type="ECO:0000256" key="3">
    <source>
        <dbReference type="ARBA" id="ARBA00023002"/>
    </source>
</evidence>
<reference evidence="5 6" key="1">
    <citation type="submission" date="2017-03" db="EMBL/GenBank/DDBJ databases">
        <title>New species Polynucleobacter sp. MWH-EgelM1-30-B4.</title>
        <authorList>
            <person name="Hahn M.W."/>
        </authorList>
    </citation>
    <scope>NUCLEOTIDE SEQUENCE [LARGE SCALE GENOMIC DNA]</scope>
    <source>
        <strain evidence="5 6">MWH-EgelM1-30-B4</strain>
    </source>
</reference>
<dbReference type="PRINTS" id="PR00081">
    <property type="entry name" value="GDHRDH"/>
</dbReference>
<accession>A0A210RYY3</accession>
<dbReference type="InterPro" id="IPR050259">
    <property type="entry name" value="SDR"/>
</dbReference>
<feature type="domain" description="MaoC-like" evidence="4">
    <location>
        <begin position="16"/>
        <end position="109"/>
    </location>
</feature>
<dbReference type="OrthoDB" id="9774179at2"/>
<dbReference type="RefSeq" id="WP_087909015.1">
    <property type="nucleotide sequence ID" value="NZ_NAIA01000002.1"/>
</dbReference>
<dbReference type="Pfam" id="PF13561">
    <property type="entry name" value="adh_short_C2"/>
    <property type="match status" value="1"/>
</dbReference>
<organism evidence="5 6">
    <name type="scientific">Polynucleobacter hirudinilacicola</name>
    <dbReference type="NCBI Taxonomy" id="1743166"/>
    <lineage>
        <taxon>Bacteria</taxon>
        <taxon>Pseudomonadati</taxon>
        <taxon>Pseudomonadota</taxon>
        <taxon>Betaproteobacteria</taxon>
        <taxon>Burkholderiales</taxon>
        <taxon>Burkholderiaceae</taxon>
        <taxon>Polynucleobacter</taxon>
    </lineage>
</organism>